<dbReference type="PANTHER" id="PTHR11552:SF147">
    <property type="entry name" value="CHOLINE DEHYDROGENASE, MITOCHONDRIAL"/>
    <property type="match status" value="1"/>
</dbReference>
<evidence type="ECO:0000313" key="3">
    <source>
        <dbReference type="EMBL" id="MCW4631434.1"/>
    </source>
</evidence>
<evidence type="ECO:0000313" key="4">
    <source>
        <dbReference type="Proteomes" id="UP001431181"/>
    </source>
</evidence>
<evidence type="ECO:0000256" key="1">
    <source>
        <dbReference type="ARBA" id="ARBA00010790"/>
    </source>
</evidence>
<comment type="caution">
    <text evidence="3">The sequence shown here is derived from an EMBL/GenBank/DDBJ whole genome shotgun (WGS) entry which is preliminary data.</text>
</comment>
<dbReference type="Gene3D" id="3.50.50.60">
    <property type="entry name" value="FAD/NAD(P)-binding domain"/>
    <property type="match status" value="1"/>
</dbReference>
<reference evidence="3" key="1">
    <citation type="submission" date="2022-11" db="EMBL/GenBank/DDBJ databases">
        <title>Marinomonas sp. nov., isolated from marine algae.</title>
        <authorList>
            <person name="Choi D.G."/>
            <person name="Kim J.M."/>
            <person name="Lee J.K."/>
            <person name="Baek J.H."/>
            <person name="Jeon C.O."/>
        </authorList>
    </citation>
    <scope>NUCLEOTIDE SEQUENCE</scope>
    <source>
        <strain evidence="3">KJ51-3</strain>
    </source>
</reference>
<dbReference type="InterPro" id="IPR036188">
    <property type="entry name" value="FAD/NAD-bd_sf"/>
</dbReference>
<dbReference type="InterPro" id="IPR007867">
    <property type="entry name" value="GMC_OxRtase_C"/>
</dbReference>
<dbReference type="PANTHER" id="PTHR11552">
    <property type="entry name" value="GLUCOSE-METHANOL-CHOLINE GMC OXIDOREDUCTASE"/>
    <property type="match status" value="1"/>
</dbReference>
<dbReference type="Pfam" id="PF05199">
    <property type="entry name" value="GMC_oxred_C"/>
    <property type="match status" value="1"/>
</dbReference>
<comment type="similarity">
    <text evidence="1">Belongs to the GMC oxidoreductase family.</text>
</comment>
<evidence type="ECO:0000259" key="2">
    <source>
        <dbReference type="Pfam" id="PF05199"/>
    </source>
</evidence>
<accession>A0ABT3KLJ6</accession>
<dbReference type="RefSeq" id="WP_265220766.1">
    <property type="nucleotide sequence ID" value="NZ_JAPEUL010000012.1"/>
</dbReference>
<dbReference type="InterPro" id="IPR012132">
    <property type="entry name" value="GMC_OxRdtase"/>
</dbReference>
<organism evidence="3 4">
    <name type="scientific">Marinomonas rhodophyticola</name>
    <dbReference type="NCBI Taxonomy" id="2992803"/>
    <lineage>
        <taxon>Bacteria</taxon>
        <taxon>Pseudomonadati</taxon>
        <taxon>Pseudomonadota</taxon>
        <taxon>Gammaproteobacteria</taxon>
        <taxon>Oceanospirillales</taxon>
        <taxon>Oceanospirillaceae</taxon>
        <taxon>Marinomonas</taxon>
    </lineage>
</organism>
<proteinExistence type="inferred from homology"/>
<protein>
    <submittedName>
        <fullName evidence="3">GMC oxidoreductase</fullName>
    </submittedName>
</protein>
<name>A0ABT3KLJ6_9GAMM</name>
<dbReference type="EMBL" id="JAPEUL010000012">
    <property type="protein sequence ID" value="MCW4631434.1"/>
    <property type="molecule type" value="Genomic_DNA"/>
</dbReference>
<sequence>MALAVWDSDEQAVVDTKLRVNGVKGVRICDASIMPTIVSGNTNAPTIMIAERCAEFILNNE</sequence>
<keyword evidence="4" id="KW-1185">Reference proteome</keyword>
<gene>
    <name evidence="3" type="ORF">ONZ52_22015</name>
</gene>
<feature type="domain" description="Glucose-methanol-choline oxidoreductase C-terminal" evidence="2">
    <location>
        <begin position="8"/>
        <end position="50"/>
    </location>
</feature>
<dbReference type="Proteomes" id="UP001431181">
    <property type="component" value="Unassembled WGS sequence"/>
</dbReference>
<dbReference type="SUPFAM" id="SSF51905">
    <property type="entry name" value="FAD/NAD(P)-binding domain"/>
    <property type="match status" value="1"/>
</dbReference>